<evidence type="ECO:0000313" key="2">
    <source>
        <dbReference type="EMBL" id="MFD1223613.1"/>
    </source>
</evidence>
<evidence type="ECO:0000256" key="1">
    <source>
        <dbReference type="SAM" id="SignalP"/>
    </source>
</evidence>
<organism evidence="2 3">
    <name type="scientific">Paenibacillus vulneris</name>
    <dbReference type="NCBI Taxonomy" id="1133364"/>
    <lineage>
        <taxon>Bacteria</taxon>
        <taxon>Bacillati</taxon>
        <taxon>Bacillota</taxon>
        <taxon>Bacilli</taxon>
        <taxon>Bacillales</taxon>
        <taxon>Paenibacillaceae</taxon>
        <taxon>Paenibacillus</taxon>
    </lineage>
</organism>
<feature type="chain" id="PRO_5047383566" evidence="1">
    <location>
        <begin position="25"/>
        <end position="185"/>
    </location>
</feature>
<keyword evidence="1" id="KW-0732">Signal</keyword>
<gene>
    <name evidence="2" type="ORF">ACFQ4B_26175</name>
</gene>
<accession>A0ABW3URR2</accession>
<evidence type="ECO:0000313" key="3">
    <source>
        <dbReference type="Proteomes" id="UP001597180"/>
    </source>
</evidence>
<name>A0ABW3URR2_9BACL</name>
<comment type="caution">
    <text evidence="2">The sequence shown here is derived from an EMBL/GenBank/DDBJ whole genome shotgun (WGS) entry which is preliminary data.</text>
</comment>
<proteinExistence type="predicted"/>
<keyword evidence="3" id="KW-1185">Reference proteome</keyword>
<sequence length="185" mass="20949">MKTMKWFALLLVLSFGLLPFGIGAGTASANSLSDWYWTDNYHMSPNSTGSARIVFNTTSSQALKDIIGSTTNTTPYKYDVYASGWYAGNEVGFDQYSGAPMPDMWNDKNISTLVGYNGFRYQPPVWITTSYYLYPRETVNFYQQYLKKIVNVSYIETDSKGNVVYEARMVMTLTHYQGPSIQRAS</sequence>
<feature type="signal peptide" evidence="1">
    <location>
        <begin position="1"/>
        <end position="24"/>
    </location>
</feature>
<dbReference type="RefSeq" id="WP_345587938.1">
    <property type="nucleotide sequence ID" value="NZ_BAABJG010000014.1"/>
</dbReference>
<dbReference type="EMBL" id="JBHTLU010000036">
    <property type="protein sequence ID" value="MFD1223613.1"/>
    <property type="molecule type" value="Genomic_DNA"/>
</dbReference>
<protein>
    <submittedName>
        <fullName evidence="2">Uncharacterized protein</fullName>
    </submittedName>
</protein>
<reference evidence="3" key="1">
    <citation type="journal article" date="2019" name="Int. J. Syst. Evol. Microbiol.">
        <title>The Global Catalogue of Microorganisms (GCM) 10K type strain sequencing project: providing services to taxonomists for standard genome sequencing and annotation.</title>
        <authorList>
            <consortium name="The Broad Institute Genomics Platform"/>
            <consortium name="The Broad Institute Genome Sequencing Center for Infectious Disease"/>
            <person name="Wu L."/>
            <person name="Ma J."/>
        </authorList>
    </citation>
    <scope>NUCLEOTIDE SEQUENCE [LARGE SCALE GENOMIC DNA]</scope>
    <source>
        <strain evidence="3">CCUG 53270</strain>
    </source>
</reference>
<dbReference type="Proteomes" id="UP001597180">
    <property type="component" value="Unassembled WGS sequence"/>
</dbReference>